<dbReference type="AlphaFoldDB" id="A0A365H4T8"/>
<dbReference type="NCBIfam" id="TIGR01552">
    <property type="entry name" value="phd_fam"/>
    <property type="match status" value="1"/>
</dbReference>
<evidence type="ECO:0000256" key="2">
    <source>
        <dbReference type="RuleBase" id="RU362080"/>
    </source>
</evidence>
<comment type="function">
    <text evidence="2">Antitoxin component of a type II toxin-antitoxin (TA) system.</text>
</comment>
<dbReference type="Gene3D" id="3.40.1620.10">
    <property type="entry name" value="YefM-like domain"/>
    <property type="match status" value="1"/>
</dbReference>
<dbReference type="InterPro" id="IPR036165">
    <property type="entry name" value="YefM-like_sf"/>
</dbReference>
<keyword evidence="5" id="KW-1185">Reference proteome</keyword>
<gene>
    <name evidence="4" type="ORF">DPM19_17160</name>
</gene>
<comment type="caution">
    <text evidence="4">The sequence shown here is derived from an EMBL/GenBank/DDBJ whole genome shotgun (WGS) entry which is preliminary data.</text>
</comment>
<evidence type="ECO:0000313" key="4">
    <source>
        <dbReference type="EMBL" id="RAY14012.1"/>
    </source>
</evidence>
<dbReference type="SUPFAM" id="SSF143120">
    <property type="entry name" value="YefM-like"/>
    <property type="match status" value="1"/>
</dbReference>
<evidence type="ECO:0000256" key="3">
    <source>
        <dbReference type="SAM" id="MobiDB-lite"/>
    </source>
</evidence>
<organism evidence="4 5">
    <name type="scientific">Actinomadura craniellae</name>
    <dbReference type="NCBI Taxonomy" id="2231787"/>
    <lineage>
        <taxon>Bacteria</taxon>
        <taxon>Bacillati</taxon>
        <taxon>Actinomycetota</taxon>
        <taxon>Actinomycetes</taxon>
        <taxon>Streptosporangiales</taxon>
        <taxon>Thermomonosporaceae</taxon>
        <taxon>Actinomadura</taxon>
    </lineage>
</organism>
<dbReference type="RefSeq" id="WP_111868879.1">
    <property type="nucleotide sequence ID" value="NZ_QLYX01000007.1"/>
</dbReference>
<comment type="similarity">
    <text evidence="1 2">Belongs to the phD/YefM antitoxin family.</text>
</comment>
<dbReference type="EMBL" id="QLYX01000007">
    <property type="protein sequence ID" value="RAY14012.1"/>
    <property type="molecule type" value="Genomic_DNA"/>
</dbReference>
<evidence type="ECO:0000313" key="5">
    <source>
        <dbReference type="Proteomes" id="UP000251891"/>
    </source>
</evidence>
<protein>
    <recommendedName>
        <fullName evidence="2">Antitoxin</fullName>
    </recommendedName>
</protein>
<dbReference type="Proteomes" id="UP000251891">
    <property type="component" value="Unassembled WGS sequence"/>
</dbReference>
<feature type="region of interest" description="Disordered" evidence="3">
    <location>
        <begin position="60"/>
        <end position="97"/>
    </location>
</feature>
<name>A0A365H4T8_9ACTN</name>
<sequence>MTRNVPVTEARKDLAELVNQVAYQGERVVLTRHGKAMAAIVSAADLELLERLLAERIDLTQAGAGRPVPAAETEPRPLRIAAEHRPPGPPRPPGFGR</sequence>
<dbReference type="PANTHER" id="PTHR33713">
    <property type="entry name" value="ANTITOXIN YAFN-RELATED"/>
    <property type="match status" value="1"/>
</dbReference>
<evidence type="ECO:0000256" key="1">
    <source>
        <dbReference type="ARBA" id="ARBA00009981"/>
    </source>
</evidence>
<proteinExistence type="inferred from homology"/>
<dbReference type="Pfam" id="PF02604">
    <property type="entry name" value="PhdYeFM_antitox"/>
    <property type="match status" value="1"/>
</dbReference>
<reference evidence="4 5" key="1">
    <citation type="submission" date="2018-06" db="EMBL/GenBank/DDBJ databases">
        <title>Actinomadura craniellae sp. nov. isolated from marine sponge Craniella sp.</title>
        <authorList>
            <person name="Li L."/>
            <person name="Xu Q.H."/>
            <person name="Lin H.W."/>
            <person name="Lu Y.H."/>
        </authorList>
    </citation>
    <scope>NUCLEOTIDE SEQUENCE [LARGE SCALE GENOMIC DNA]</scope>
    <source>
        <strain evidence="4 5">LHW63021</strain>
    </source>
</reference>
<dbReference type="InterPro" id="IPR051405">
    <property type="entry name" value="phD/YefM_antitoxin"/>
</dbReference>
<dbReference type="PANTHER" id="PTHR33713:SF6">
    <property type="entry name" value="ANTITOXIN YEFM"/>
    <property type="match status" value="1"/>
</dbReference>
<dbReference type="InterPro" id="IPR006442">
    <property type="entry name" value="Antitoxin_Phd/YefM"/>
</dbReference>
<feature type="compositionally biased region" description="Pro residues" evidence="3">
    <location>
        <begin position="87"/>
        <end position="97"/>
    </location>
</feature>
<accession>A0A365H4T8</accession>
<feature type="compositionally biased region" description="Basic and acidic residues" evidence="3">
    <location>
        <begin position="73"/>
        <end position="86"/>
    </location>
</feature>
<dbReference type="OrthoDB" id="488160at2"/>